<feature type="region of interest" description="Disordered" evidence="2">
    <location>
        <begin position="208"/>
        <end position="245"/>
    </location>
</feature>
<sequence length="969" mass="110330">MGVPLVVWRARIGTFSRNVRSVKGSSGNGPIALERLLLFVFHFTYLLVLLIIGNIELNPGPSLKSCKACGFNANSLSDYLVHLKIHEVDFNFKFICPLPTCHCSFSNYRNLNSHISGHSVSRDEPVRRVAARIKCSVCDEVFLSYPLMLKHFKTHLDQGLSYVCPLIKDCSSVRNFSQKAAFSSHLSSCHGGWRQNFGNLFPINEGQESEAEQEFEQHERTASPEGSDVSDVISNDECSDDSDDSDDVVDMPGFDSEGIVSHFAKFYAMLGHLAVPARTVQKVSKRFTATSELLQQSLKHRLRQRLVKENWPEEKILNFLESIFTDDPFYNSHHEDGPGPKLTTIHLRKKYFMKNFKYVAPVGRNLKVNPKDRSAIVQYVPVPKTLEKMLEDVTIQKAIVESFVEPENPDQNVIKNYTDGIVFKKRAVPRKRLYLFIFADGFRVDNPLGSGKKKYKLLGCYLTIGNLKPHQRSRLKSKRLVLLVLEAAMMDVHNGFKKAFRKLVDDVKGLVKSGIVFMDEIIPVRLQFLIGDNLGQHTVGGFLESFSTVHYFCRFCLLTRDEYKEDQTTECPVFRQAERRTPSNYKRALRLAVKNNLESYHGIKEDSIFNEIPHFHVSDPGQPGCLGHDLFIGGVVDVDFASMIQYFISKEWFSLETLNQRVKVFPLQGSDVANGPAPVHPKGKKMGGHALQNWTFLRLFVFFLNDLILDTSDQVWELFLLLKRICELAMAPALTTRQIDEMEELINEYMSDRVILANNYKPKHHYFSHLPELYRQFGPLRALWTMGFEQYHQVFKKIAQASKNFINLPKTLAENHQISQAYQYTGDMFPSEPILPCKPVPLVPDAFGQVISDFIVASNINRNSVVVESVIVEEVLYEVDINWLILEKISEQETYCVGKIKVIVIEGDICKLVVEKHKAVLLKKYGVYRIMKDAIGLTLVSVDNLQDTGSFPSYKLKGKKCIALKNVLL</sequence>
<keyword evidence="3" id="KW-0812">Transmembrane</keyword>
<dbReference type="GO" id="GO:0006357">
    <property type="term" value="P:regulation of transcription by RNA polymerase II"/>
    <property type="evidence" value="ECO:0007669"/>
    <property type="project" value="TreeGrafter"/>
</dbReference>
<dbReference type="PROSITE" id="PS00028">
    <property type="entry name" value="ZINC_FINGER_C2H2_1"/>
    <property type="match status" value="2"/>
</dbReference>
<keyword evidence="3" id="KW-1133">Transmembrane helix</keyword>
<dbReference type="PANTHER" id="PTHR46179">
    <property type="entry name" value="ZINC FINGER PROTEIN"/>
    <property type="match status" value="1"/>
</dbReference>
<evidence type="ECO:0000256" key="1">
    <source>
        <dbReference type="PROSITE-ProRule" id="PRU00042"/>
    </source>
</evidence>
<evidence type="ECO:0000313" key="6">
    <source>
        <dbReference type="Proteomes" id="UP001219518"/>
    </source>
</evidence>
<dbReference type="AlphaFoldDB" id="A0AAE1LUZ4"/>
<feature type="domain" description="C2H2-type" evidence="4">
    <location>
        <begin position="94"/>
        <end position="123"/>
    </location>
</feature>
<dbReference type="GO" id="GO:0005634">
    <property type="term" value="C:nucleus"/>
    <property type="evidence" value="ECO:0007669"/>
    <property type="project" value="TreeGrafter"/>
</dbReference>
<dbReference type="GO" id="GO:0003712">
    <property type="term" value="F:transcription coregulator activity"/>
    <property type="evidence" value="ECO:0007669"/>
    <property type="project" value="TreeGrafter"/>
</dbReference>
<dbReference type="EMBL" id="JAHWGI010001442">
    <property type="protein sequence ID" value="KAK3933033.1"/>
    <property type="molecule type" value="Genomic_DNA"/>
</dbReference>
<dbReference type="GO" id="GO:0008270">
    <property type="term" value="F:zinc ion binding"/>
    <property type="evidence" value="ECO:0007669"/>
    <property type="project" value="UniProtKB-KW"/>
</dbReference>
<dbReference type="Proteomes" id="UP001219518">
    <property type="component" value="Unassembled WGS sequence"/>
</dbReference>
<keyword evidence="3" id="KW-0472">Membrane</keyword>
<evidence type="ECO:0000256" key="2">
    <source>
        <dbReference type="SAM" id="MobiDB-lite"/>
    </source>
</evidence>
<protein>
    <submittedName>
        <fullName evidence="5">Zinc finger protein 691</fullName>
    </submittedName>
</protein>
<dbReference type="PROSITE" id="PS50157">
    <property type="entry name" value="ZINC_FINGER_C2H2_2"/>
    <property type="match status" value="1"/>
</dbReference>
<dbReference type="SMART" id="SM00355">
    <property type="entry name" value="ZnF_C2H2"/>
    <property type="match status" value="4"/>
</dbReference>
<evidence type="ECO:0000256" key="3">
    <source>
        <dbReference type="SAM" id="Phobius"/>
    </source>
</evidence>
<gene>
    <name evidence="5" type="ORF">KUF71_017221</name>
</gene>
<accession>A0AAE1LUZ4</accession>
<keyword evidence="6" id="KW-1185">Reference proteome</keyword>
<dbReference type="Gene3D" id="3.30.160.60">
    <property type="entry name" value="Classic Zinc Finger"/>
    <property type="match status" value="1"/>
</dbReference>
<feature type="transmembrane region" description="Helical" evidence="3">
    <location>
        <begin position="36"/>
        <end position="55"/>
    </location>
</feature>
<reference evidence="5" key="1">
    <citation type="submission" date="2021-07" db="EMBL/GenBank/DDBJ databases">
        <authorList>
            <person name="Catto M.A."/>
            <person name="Jacobson A."/>
            <person name="Kennedy G."/>
            <person name="Labadie P."/>
            <person name="Hunt B.G."/>
            <person name="Srinivasan R."/>
        </authorList>
    </citation>
    <scope>NUCLEOTIDE SEQUENCE</scope>
    <source>
        <strain evidence="5">PL_HMW_Pooled</strain>
        <tissue evidence="5">Head</tissue>
    </source>
</reference>
<keyword evidence="1" id="KW-0862">Zinc</keyword>
<keyword evidence="1" id="KW-0863">Zinc-finger</keyword>
<organism evidence="5 6">
    <name type="scientific">Frankliniella fusca</name>
    <dbReference type="NCBI Taxonomy" id="407009"/>
    <lineage>
        <taxon>Eukaryota</taxon>
        <taxon>Metazoa</taxon>
        <taxon>Ecdysozoa</taxon>
        <taxon>Arthropoda</taxon>
        <taxon>Hexapoda</taxon>
        <taxon>Insecta</taxon>
        <taxon>Pterygota</taxon>
        <taxon>Neoptera</taxon>
        <taxon>Paraneoptera</taxon>
        <taxon>Thysanoptera</taxon>
        <taxon>Terebrantia</taxon>
        <taxon>Thripoidea</taxon>
        <taxon>Thripidae</taxon>
        <taxon>Frankliniella</taxon>
    </lineage>
</organism>
<dbReference type="InterPro" id="IPR051061">
    <property type="entry name" value="Zinc_finger_trans_reg"/>
</dbReference>
<evidence type="ECO:0000259" key="4">
    <source>
        <dbReference type="PROSITE" id="PS50157"/>
    </source>
</evidence>
<dbReference type="PANTHER" id="PTHR46179:SF26">
    <property type="entry name" value="ZINC FINGER PROTEIN 423 HOMOLOG"/>
    <property type="match status" value="1"/>
</dbReference>
<name>A0AAE1LUZ4_9NEOP</name>
<proteinExistence type="predicted"/>
<comment type="caution">
    <text evidence="5">The sequence shown here is derived from an EMBL/GenBank/DDBJ whole genome shotgun (WGS) entry which is preliminary data.</text>
</comment>
<keyword evidence="1" id="KW-0479">Metal-binding</keyword>
<evidence type="ECO:0000313" key="5">
    <source>
        <dbReference type="EMBL" id="KAK3933033.1"/>
    </source>
</evidence>
<reference evidence="5" key="2">
    <citation type="journal article" date="2023" name="BMC Genomics">
        <title>Pest status, molecular evolution, and epigenetic factors derived from the genome assembly of Frankliniella fusca, a thysanopteran phytovirus vector.</title>
        <authorList>
            <person name="Catto M.A."/>
            <person name="Labadie P.E."/>
            <person name="Jacobson A.L."/>
            <person name="Kennedy G.G."/>
            <person name="Srinivasan R."/>
            <person name="Hunt B.G."/>
        </authorList>
    </citation>
    <scope>NUCLEOTIDE SEQUENCE</scope>
    <source>
        <strain evidence="5">PL_HMW_Pooled</strain>
    </source>
</reference>
<dbReference type="InterPro" id="IPR013087">
    <property type="entry name" value="Znf_C2H2_type"/>
</dbReference>